<sequence length="107" mass="11424">MFQPIGEAQAVPAGGQKRAAAAAGDGVEAKGEASDIAGPLGKALARLVLQHEDMARSPHREDSFVIPLKSHSKLEAALDQALTHYEDEGREAKEKAQEMSRDYMGNP</sequence>
<evidence type="ECO:0000313" key="3">
    <source>
        <dbReference type="Proteomes" id="UP001189429"/>
    </source>
</evidence>
<comment type="caution">
    <text evidence="2">The sequence shown here is derived from an EMBL/GenBank/DDBJ whole genome shotgun (WGS) entry which is preliminary data.</text>
</comment>
<keyword evidence="3" id="KW-1185">Reference proteome</keyword>
<feature type="region of interest" description="Disordered" evidence="1">
    <location>
        <begin position="87"/>
        <end position="107"/>
    </location>
</feature>
<reference evidence="2" key="1">
    <citation type="submission" date="2023-10" db="EMBL/GenBank/DDBJ databases">
        <authorList>
            <person name="Chen Y."/>
            <person name="Shah S."/>
            <person name="Dougan E. K."/>
            <person name="Thang M."/>
            <person name="Chan C."/>
        </authorList>
    </citation>
    <scope>NUCLEOTIDE SEQUENCE [LARGE SCALE GENOMIC DNA]</scope>
</reference>
<dbReference type="Proteomes" id="UP001189429">
    <property type="component" value="Unassembled WGS sequence"/>
</dbReference>
<gene>
    <name evidence="2" type="ORF">PCOR1329_LOCUS61652</name>
</gene>
<evidence type="ECO:0000256" key="1">
    <source>
        <dbReference type="SAM" id="MobiDB-lite"/>
    </source>
</evidence>
<accession>A0ABN9VZP9</accession>
<organism evidence="2 3">
    <name type="scientific">Prorocentrum cordatum</name>
    <dbReference type="NCBI Taxonomy" id="2364126"/>
    <lineage>
        <taxon>Eukaryota</taxon>
        <taxon>Sar</taxon>
        <taxon>Alveolata</taxon>
        <taxon>Dinophyceae</taxon>
        <taxon>Prorocentrales</taxon>
        <taxon>Prorocentraceae</taxon>
        <taxon>Prorocentrum</taxon>
    </lineage>
</organism>
<dbReference type="EMBL" id="CAUYUJ010017760">
    <property type="protein sequence ID" value="CAK0877652.1"/>
    <property type="molecule type" value="Genomic_DNA"/>
</dbReference>
<feature type="compositionally biased region" description="Low complexity" evidence="1">
    <location>
        <begin position="10"/>
        <end position="26"/>
    </location>
</feature>
<feature type="region of interest" description="Disordered" evidence="1">
    <location>
        <begin position="1"/>
        <end position="35"/>
    </location>
</feature>
<protein>
    <submittedName>
        <fullName evidence="2">Uncharacterized protein</fullName>
    </submittedName>
</protein>
<name>A0ABN9VZP9_9DINO</name>
<feature type="compositionally biased region" description="Basic and acidic residues" evidence="1">
    <location>
        <begin position="87"/>
        <end position="101"/>
    </location>
</feature>
<evidence type="ECO:0000313" key="2">
    <source>
        <dbReference type="EMBL" id="CAK0877652.1"/>
    </source>
</evidence>
<proteinExistence type="predicted"/>